<keyword evidence="9" id="KW-1185">Reference proteome</keyword>
<dbReference type="EMBL" id="KQ977642">
    <property type="protein sequence ID" value="KYN00922.1"/>
    <property type="molecule type" value="Genomic_DNA"/>
</dbReference>
<evidence type="ECO:0000313" key="9">
    <source>
        <dbReference type="Proteomes" id="UP000078542"/>
    </source>
</evidence>
<gene>
    <name evidence="8" type="ORF">ALC62_08148</name>
</gene>
<evidence type="ECO:0000259" key="7">
    <source>
        <dbReference type="PROSITE" id="PS00028"/>
    </source>
</evidence>
<dbReference type="GO" id="GO:1990817">
    <property type="term" value="F:poly(A) RNA polymerase activity"/>
    <property type="evidence" value="ECO:0007669"/>
    <property type="project" value="UniProtKB-ARBA"/>
</dbReference>
<dbReference type="SUPFAM" id="SSF81631">
    <property type="entry name" value="PAP/OAS1 substrate-binding domain"/>
    <property type="match status" value="1"/>
</dbReference>
<dbReference type="SUPFAM" id="SSF81301">
    <property type="entry name" value="Nucleotidyltransferase"/>
    <property type="match status" value="1"/>
</dbReference>
<keyword evidence="4" id="KW-0479">Metal-binding</keyword>
<evidence type="ECO:0000256" key="5">
    <source>
        <dbReference type="ARBA" id="ARBA00022842"/>
    </source>
</evidence>
<dbReference type="GO" id="GO:0031123">
    <property type="term" value="P:RNA 3'-end processing"/>
    <property type="evidence" value="ECO:0007669"/>
    <property type="project" value="TreeGrafter"/>
</dbReference>
<dbReference type="InterPro" id="IPR013087">
    <property type="entry name" value="Znf_C2H2_type"/>
</dbReference>
<protein>
    <submittedName>
        <fullName evidence="8">Poly(A) RNA polymerase protein cid1</fullName>
    </submittedName>
</protein>
<dbReference type="InterPro" id="IPR043519">
    <property type="entry name" value="NT_sf"/>
</dbReference>
<dbReference type="STRING" id="456900.A0A195CKE1"/>
<reference evidence="8 9" key="1">
    <citation type="submission" date="2016-03" db="EMBL/GenBank/DDBJ databases">
        <title>Cyphomyrmex costatus WGS genome.</title>
        <authorList>
            <person name="Nygaard S."/>
            <person name="Hu H."/>
            <person name="Boomsma J."/>
            <person name="Zhang G."/>
        </authorList>
    </citation>
    <scope>NUCLEOTIDE SEQUENCE [LARGE SCALE GENOMIC DNA]</scope>
    <source>
        <strain evidence="8">MS0001</strain>
        <tissue evidence="8">Whole body</tissue>
    </source>
</reference>
<dbReference type="InterPro" id="IPR002058">
    <property type="entry name" value="PAP_assoc"/>
</dbReference>
<dbReference type="CDD" id="cd05402">
    <property type="entry name" value="NT_PAP_TUTase"/>
    <property type="match status" value="1"/>
</dbReference>
<evidence type="ECO:0000256" key="3">
    <source>
        <dbReference type="ARBA" id="ARBA00022679"/>
    </source>
</evidence>
<dbReference type="PANTHER" id="PTHR12271:SF66">
    <property type="entry name" value="TERMINAL URIDYLYLTRANSFERASE TAILOR"/>
    <property type="match status" value="1"/>
</dbReference>
<feature type="domain" description="C2H2-type" evidence="7">
    <location>
        <begin position="878"/>
        <end position="899"/>
    </location>
</feature>
<organism evidence="8 9">
    <name type="scientific">Cyphomyrmex costatus</name>
    <dbReference type="NCBI Taxonomy" id="456900"/>
    <lineage>
        <taxon>Eukaryota</taxon>
        <taxon>Metazoa</taxon>
        <taxon>Ecdysozoa</taxon>
        <taxon>Arthropoda</taxon>
        <taxon>Hexapoda</taxon>
        <taxon>Insecta</taxon>
        <taxon>Pterygota</taxon>
        <taxon>Neoptera</taxon>
        <taxon>Endopterygota</taxon>
        <taxon>Hymenoptera</taxon>
        <taxon>Apocrita</taxon>
        <taxon>Aculeata</taxon>
        <taxon>Formicoidea</taxon>
        <taxon>Formicidae</taxon>
        <taxon>Myrmicinae</taxon>
        <taxon>Cyphomyrmex</taxon>
    </lineage>
</organism>
<keyword evidence="3" id="KW-0808">Transferase</keyword>
<accession>A0A195CKE1</accession>
<evidence type="ECO:0000256" key="2">
    <source>
        <dbReference type="ARBA" id="ARBA00001946"/>
    </source>
</evidence>
<dbReference type="PROSITE" id="PS00028">
    <property type="entry name" value="ZINC_FINGER_C2H2_1"/>
    <property type="match status" value="2"/>
</dbReference>
<dbReference type="Proteomes" id="UP000078542">
    <property type="component" value="Unassembled WGS sequence"/>
</dbReference>
<name>A0A195CKE1_9HYME</name>
<dbReference type="PANTHER" id="PTHR12271">
    <property type="entry name" value="POLY A POLYMERASE CID PAP -RELATED"/>
    <property type="match status" value="1"/>
</dbReference>
<dbReference type="Pfam" id="PF22600">
    <property type="entry name" value="MTPAP-like_central"/>
    <property type="match status" value="1"/>
</dbReference>
<dbReference type="Pfam" id="PF03828">
    <property type="entry name" value="PAP_assoc"/>
    <property type="match status" value="1"/>
</dbReference>
<sequence length="1300" mass="151077">MKYKRFLEQHITVYNGQLYCYLCKITLQNSKKGKRHIKEAHSSISSQMFDFLNKTNLTKNNCMQLVNQEENHRKCISSKSILKHSTKQQKSNDNISNKQNNASIDNSMKHKVESNAIVQSISKNTLITKDTSNSSMQITNETITNVPYALMEKAKTYKHLLIQHTIYTIHIYNGQWYCHLCESMLQNLSDMICHLQEVHPDSGIYIPDFFDLSKSIKLSDTNCSESLNHETANQDHILQDYFCVSCQCSLPSLNHFYEHSVGKRHKHTTQCSKKYVNASVVLGKPADKPNLNNNTINNQNISADVQNKSDLIRNLPSSFKAEEKSTISLKSYNNDSINEGLQNKGCIHMAFCCLCDTFIYRTTIKDHMICKNHKSAVSVLLKKQNSNHQICIIKLEEERKTLRPLQLNNKKFDGTIWPEHTETVAKYTCDQCNQMVEQDDVINHERIIHKSNIFSIRFIYNWSPSNKNLNVNIYYPLFKCSFCNKIIHGIALLQAHFSKYEHKENIKSLTDIKRWEYDGCKNIQIYLEPIEFLSLISFENNNGTIKIQEQPVIYIKNHYTTLCKNAVKTPKTFTYVCFDCNCTVYEINGVINHLCNTLRHLKHFQNIFLTYKYIHNVSTSKKLIINKNEHEVKSPVSKKNVSIDNELLMERNIDKTQVNTGQYGNHNLIAEMDSSDTNNRISQNEENNSSFFISLDIFAEINTLIKNNYDSNRLSAKLSKKSALDRYNKIYRKDFLDFEEIIFVCNKRKLTKIKSNLEFFVPHFDKMLCLVCDSMQLCNTQAIYDHINSEKHIIQFNMLHENKEHLKLLKQLVKIKPAYVKCFACDIYKFQNVTSNIDFKNHICTPLHKNNCKRLRSQVEFILEEFENLWYSIQYFACVDCNTKFKMKIKFMEHLNNKHEEVIKNKINSRFDFCLTCATLWYKNETNNKDGTNYENHCQTQVHQYLKKSNDFAVTPLPQPLQKLLRNVNEISADLFKLSNEALNDPKVTQLTDALKHIFGTYQLPVEVFTFGSRVTGLALTNSDIDIYLNFGDKCIEPESIKKRSKQIQNCLRTEHENWDIELTLDRSRTPIIKVKHRSTGLQCDISFTNSLSVENSKLIRSFNTAYPPCQKLTLFLKKWLSLAGLSGPDGITNYALVWLVIFYLQVKFKIPSIADLIKTHNQSKIISGWETGVSDTIFINIPQQTIRKLLIGFFEYYGGFDYMHLIICPLLGKTCQKKAFTEVSILPNSMALYITQLHKNNPEYFRIDSPMCVQDPYDLSHNLTKAVSVFMLKRFKRYCNESLSVLCNVTAKSFLKKLD</sequence>
<evidence type="ECO:0000256" key="4">
    <source>
        <dbReference type="ARBA" id="ARBA00022723"/>
    </source>
</evidence>
<dbReference type="Gene3D" id="3.30.460.10">
    <property type="entry name" value="Beta Polymerase, domain 2"/>
    <property type="match status" value="1"/>
</dbReference>
<evidence type="ECO:0000256" key="1">
    <source>
        <dbReference type="ARBA" id="ARBA00001936"/>
    </source>
</evidence>
<evidence type="ECO:0000256" key="6">
    <source>
        <dbReference type="SAM" id="MobiDB-lite"/>
    </source>
</evidence>
<dbReference type="GO" id="GO:0046872">
    <property type="term" value="F:metal ion binding"/>
    <property type="evidence" value="ECO:0007669"/>
    <property type="project" value="UniProtKB-KW"/>
</dbReference>
<dbReference type="SMART" id="SM00355">
    <property type="entry name" value="ZnF_C2H2"/>
    <property type="match status" value="7"/>
</dbReference>
<comment type="cofactor">
    <cofactor evidence="1">
        <name>Mn(2+)</name>
        <dbReference type="ChEBI" id="CHEBI:29035"/>
    </cofactor>
</comment>
<dbReference type="Gene3D" id="1.10.1410.10">
    <property type="match status" value="1"/>
</dbReference>
<feature type="domain" description="C2H2-type" evidence="7">
    <location>
        <begin position="480"/>
        <end position="502"/>
    </location>
</feature>
<comment type="cofactor">
    <cofactor evidence="2">
        <name>Mg(2+)</name>
        <dbReference type="ChEBI" id="CHEBI:18420"/>
    </cofactor>
</comment>
<dbReference type="InterPro" id="IPR054708">
    <property type="entry name" value="MTPAP-like_central"/>
</dbReference>
<dbReference type="GO" id="GO:0050265">
    <property type="term" value="F:RNA uridylyltransferase activity"/>
    <property type="evidence" value="ECO:0007669"/>
    <property type="project" value="TreeGrafter"/>
</dbReference>
<evidence type="ECO:0000313" key="8">
    <source>
        <dbReference type="EMBL" id="KYN00922.1"/>
    </source>
</evidence>
<proteinExistence type="predicted"/>
<feature type="region of interest" description="Disordered" evidence="6">
    <location>
        <begin position="82"/>
        <end position="102"/>
    </location>
</feature>
<feature type="compositionally biased region" description="Polar residues" evidence="6">
    <location>
        <begin position="88"/>
        <end position="102"/>
    </location>
</feature>
<keyword evidence="5" id="KW-0460">Magnesium</keyword>